<evidence type="ECO:0000313" key="6">
    <source>
        <dbReference type="EMBL" id="MBF0934682.1"/>
    </source>
</evidence>
<dbReference type="SUPFAM" id="SSF47413">
    <property type="entry name" value="lambda repressor-like DNA-binding domains"/>
    <property type="match status" value="1"/>
</dbReference>
<evidence type="ECO:0000259" key="4">
    <source>
        <dbReference type="PROSITE" id="PS50932"/>
    </source>
</evidence>
<dbReference type="Pfam" id="PF13377">
    <property type="entry name" value="Peripla_BP_3"/>
    <property type="match status" value="1"/>
</dbReference>
<dbReference type="InterPro" id="IPR028082">
    <property type="entry name" value="Peripla_BP_I"/>
</dbReference>
<dbReference type="PANTHER" id="PTHR30146">
    <property type="entry name" value="LACI-RELATED TRANSCRIPTIONAL REPRESSOR"/>
    <property type="match status" value="1"/>
</dbReference>
<dbReference type="PRINTS" id="PR00036">
    <property type="entry name" value="HTHLACI"/>
</dbReference>
<proteinExistence type="predicted"/>
<dbReference type="PANTHER" id="PTHR30146:SF109">
    <property type="entry name" value="HTH-TYPE TRANSCRIPTIONAL REGULATOR GALS"/>
    <property type="match status" value="1"/>
</dbReference>
<dbReference type="CDD" id="cd06267">
    <property type="entry name" value="PBP1_LacI_sugar_binding-like"/>
    <property type="match status" value="1"/>
</dbReference>
<gene>
    <name evidence="6" type="ORF">HXK00_03430</name>
</gene>
<dbReference type="Gene3D" id="1.10.260.40">
    <property type="entry name" value="lambda repressor-like DNA-binding domains"/>
    <property type="match status" value="1"/>
</dbReference>
<keyword evidence="1" id="KW-0805">Transcription regulation</keyword>
<dbReference type="GO" id="GO:0000976">
    <property type="term" value="F:transcription cis-regulatory region binding"/>
    <property type="evidence" value="ECO:0007669"/>
    <property type="project" value="TreeGrafter"/>
</dbReference>
<evidence type="ECO:0000256" key="3">
    <source>
        <dbReference type="ARBA" id="ARBA00023163"/>
    </source>
</evidence>
<dbReference type="InterPro" id="IPR046335">
    <property type="entry name" value="LacI/GalR-like_sensor"/>
</dbReference>
<dbReference type="InterPro" id="IPR010982">
    <property type="entry name" value="Lambda_DNA-bd_dom_sf"/>
</dbReference>
<dbReference type="EMBL" id="JABZFV010000051">
    <property type="protein sequence ID" value="MBF0934682.1"/>
    <property type="molecule type" value="Genomic_DNA"/>
</dbReference>
<feature type="domain" description="HTH lacI-type" evidence="4">
    <location>
        <begin position="3"/>
        <end position="57"/>
    </location>
</feature>
<dbReference type="Gene3D" id="3.40.50.2300">
    <property type="match status" value="2"/>
</dbReference>
<accession>A0A929MP47</accession>
<keyword evidence="3" id="KW-0804">Transcription</keyword>
<protein>
    <submittedName>
        <fullName evidence="6">LacI family DNA-binding transcriptional regulator</fullName>
    </submittedName>
</protein>
<keyword evidence="2 6" id="KW-0238">DNA-binding</keyword>
<evidence type="ECO:0000259" key="5">
    <source>
        <dbReference type="PROSITE" id="PS51063"/>
    </source>
</evidence>
<sequence>MKVTIKDVAQKAGVSIATVSRVFNGYDDIGLATKNKVIEIAKELGYVPNAAARALSSKQYKKIAMVINDLKVSRTNTIPLEILTGVYEMADMHDVDYVLLLTNNRDQEKKSLAQYCLENNISGLVLHGFSTADPYLLELATLKIPNLLIDIHPEAADSYGIAVNNEIAAYQATEFLISRGHRAIAMISGKSWAQVSKDRESGYQQCMADHQLPIFIYEGLFSEEYSEELVKDILSDHPEITALFCASDLMAIGAMKGIQAMNLNVPQDISVIGFDDIAIAKYVTPSLTTIKQDMHEIGRRSCEILLEILEKGQIDQKQFYVKHSLVERESVSSR</sequence>
<dbReference type="Proteomes" id="UP000757900">
    <property type="component" value="Unassembled WGS sequence"/>
</dbReference>
<evidence type="ECO:0000256" key="2">
    <source>
        <dbReference type="ARBA" id="ARBA00023125"/>
    </source>
</evidence>
<comment type="caution">
    <text evidence="6">The sequence shown here is derived from an EMBL/GenBank/DDBJ whole genome shotgun (WGS) entry which is preliminary data.</text>
</comment>
<dbReference type="SUPFAM" id="SSF53822">
    <property type="entry name" value="Periplasmic binding protein-like I"/>
    <property type="match status" value="1"/>
</dbReference>
<name>A0A929MP47_ABIDE</name>
<dbReference type="CDD" id="cd01392">
    <property type="entry name" value="HTH_LacI"/>
    <property type="match status" value="1"/>
</dbReference>
<evidence type="ECO:0000313" key="7">
    <source>
        <dbReference type="Proteomes" id="UP000757900"/>
    </source>
</evidence>
<dbReference type="PROSITE" id="PS51063">
    <property type="entry name" value="HTH_CRP_2"/>
    <property type="match status" value="1"/>
</dbReference>
<dbReference type="InterPro" id="IPR000843">
    <property type="entry name" value="HTH_LacI"/>
</dbReference>
<dbReference type="GO" id="GO:0003700">
    <property type="term" value="F:DNA-binding transcription factor activity"/>
    <property type="evidence" value="ECO:0007669"/>
    <property type="project" value="TreeGrafter"/>
</dbReference>
<evidence type="ECO:0000256" key="1">
    <source>
        <dbReference type="ARBA" id="ARBA00023015"/>
    </source>
</evidence>
<dbReference type="InterPro" id="IPR012318">
    <property type="entry name" value="HTH_CRP"/>
</dbReference>
<dbReference type="SMART" id="SM00354">
    <property type="entry name" value="HTH_LACI"/>
    <property type="match status" value="1"/>
</dbReference>
<dbReference type="PROSITE" id="PS50932">
    <property type="entry name" value="HTH_LACI_2"/>
    <property type="match status" value="1"/>
</dbReference>
<feature type="domain" description="HTH crp-type" evidence="5">
    <location>
        <begin position="1"/>
        <end position="44"/>
    </location>
</feature>
<reference evidence="6" key="1">
    <citation type="submission" date="2020-04" db="EMBL/GenBank/DDBJ databases">
        <title>Deep metagenomics examines the oral microbiome during advanced dental caries in children, revealing novel taxa and co-occurrences with host molecules.</title>
        <authorList>
            <person name="Baker J.L."/>
            <person name="Morton J.T."/>
            <person name="Dinis M."/>
            <person name="Alvarez R."/>
            <person name="Tran N.C."/>
            <person name="Knight R."/>
            <person name="Edlund A."/>
        </authorList>
    </citation>
    <scope>NUCLEOTIDE SEQUENCE</scope>
    <source>
        <strain evidence="6">JCVI_23_bin.16</strain>
    </source>
</reference>
<dbReference type="AlphaFoldDB" id="A0A929MP47"/>
<organism evidence="6 7">
    <name type="scientific">Abiotrophia defectiva</name>
    <name type="common">Streptococcus defectivus</name>
    <dbReference type="NCBI Taxonomy" id="46125"/>
    <lineage>
        <taxon>Bacteria</taxon>
        <taxon>Bacillati</taxon>
        <taxon>Bacillota</taxon>
        <taxon>Bacilli</taxon>
        <taxon>Lactobacillales</taxon>
        <taxon>Aerococcaceae</taxon>
        <taxon>Abiotrophia</taxon>
    </lineage>
</organism>
<dbReference type="Pfam" id="PF00356">
    <property type="entry name" value="LacI"/>
    <property type="match status" value="1"/>
</dbReference>